<organism evidence="1 2">
    <name type="scientific">Vallitalea maricola</name>
    <dbReference type="NCBI Taxonomy" id="3074433"/>
    <lineage>
        <taxon>Bacteria</taxon>
        <taxon>Bacillati</taxon>
        <taxon>Bacillota</taxon>
        <taxon>Clostridia</taxon>
        <taxon>Lachnospirales</taxon>
        <taxon>Vallitaleaceae</taxon>
        <taxon>Vallitalea</taxon>
    </lineage>
</organism>
<name>A0ACB5UFY0_9FIRM</name>
<reference evidence="1" key="1">
    <citation type="submission" date="2023-09" db="EMBL/GenBank/DDBJ databases">
        <title>Vallitalea sediminicola and Vallitalea maricola sp. nov., anaerobic bacteria isolated from marine sediment.</title>
        <authorList>
            <person name="Hirano S."/>
            <person name="Maeda A."/>
            <person name="Terahara T."/>
            <person name="Mori K."/>
            <person name="Hamada M."/>
            <person name="Matsumoto R."/>
            <person name="Kobayashi T."/>
        </authorList>
    </citation>
    <scope>NUCLEOTIDE SEQUENCE</scope>
    <source>
        <strain evidence="1">AN17-2</strain>
    </source>
</reference>
<dbReference type="EMBL" id="BTPU01000016">
    <property type="protein sequence ID" value="GMQ61841.1"/>
    <property type="molecule type" value="Genomic_DNA"/>
</dbReference>
<gene>
    <name evidence="1" type="ORF">AN2V17_10710</name>
</gene>
<evidence type="ECO:0000313" key="1">
    <source>
        <dbReference type="EMBL" id="GMQ61841.1"/>
    </source>
</evidence>
<proteinExistence type="predicted"/>
<sequence length="189" mass="20588">MKTFLRNGLMSFLIMILVMGSFSTAYAGELTKINAPTNNSFEIEINRQDLQKNGSTEVIVIKESDGTLKVIDNNDVAANSTAVYCTVKVAAWLSSSILVNVSAEASAPIKKVTGKVKVTKASWLNPTQLDLINVSLYNPAGSTFLGDQYTAWVGSEDEIKLKFYDVYATDLYGRVGSLISWSSGTIKRP</sequence>
<keyword evidence="2" id="KW-1185">Reference proteome</keyword>
<dbReference type="Proteomes" id="UP001374599">
    <property type="component" value="Unassembled WGS sequence"/>
</dbReference>
<comment type="caution">
    <text evidence="1">The sequence shown here is derived from an EMBL/GenBank/DDBJ whole genome shotgun (WGS) entry which is preliminary data.</text>
</comment>
<evidence type="ECO:0000313" key="2">
    <source>
        <dbReference type="Proteomes" id="UP001374599"/>
    </source>
</evidence>
<accession>A0ACB5UFY0</accession>
<protein>
    <submittedName>
        <fullName evidence="1">Uncharacterized protein</fullName>
    </submittedName>
</protein>